<keyword evidence="6" id="KW-1185">Reference proteome</keyword>
<protein>
    <submittedName>
        <fullName evidence="5">Chemotaxis protein CheC</fullName>
    </submittedName>
</protein>
<reference evidence="5 6" key="1">
    <citation type="submission" date="2024-02" db="EMBL/GenBank/DDBJ databases">
        <title>Bacterial strain from lacustrine sediment.</title>
        <authorList>
            <person name="Petit C."/>
            <person name="Fadhlaoui K."/>
        </authorList>
    </citation>
    <scope>NUCLEOTIDE SEQUENCE [LARGE SCALE GENOMIC DNA]</scope>
    <source>
        <strain evidence="5 6">IPX-CK</strain>
    </source>
</reference>
<dbReference type="InterPro" id="IPR050992">
    <property type="entry name" value="CheZ_family_phosphatases"/>
</dbReference>
<evidence type="ECO:0000256" key="2">
    <source>
        <dbReference type="ARBA" id="ARBA00022801"/>
    </source>
</evidence>
<dbReference type="Pfam" id="PF13690">
    <property type="entry name" value="CheX"/>
    <property type="match status" value="1"/>
</dbReference>
<name>A0ABZ3F2F8_9FIRM</name>
<dbReference type="PANTHER" id="PTHR43693">
    <property type="entry name" value="PROTEIN PHOSPHATASE CHEZ"/>
    <property type="match status" value="1"/>
</dbReference>
<dbReference type="InterPro" id="IPR007597">
    <property type="entry name" value="CheC"/>
</dbReference>
<dbReference type="Proteomes" id="UP001451571">
    <property type="component" value="Chromosome"/>
</dbReference>
<dbReference type="CDD" id="cd17909">
    <property type="entry name" value="CheC_ClassI"/>
    <property type="match status" value="1"/>
</dbReference>
<evidence type="ECO:0000259" key="4">
    <source>
        <dbReference type="Pfam" id="PF13690"/>
    </source>
</evidence>
<accession>A0ABZ3F2F8</accession>
<gene>
    <name evidence="5" type="ORF">V6984_10275</name>
</gene>
<dbReference type="Gene3D" id="3.40.1550.10">
    <property type="entry name" value="CheC-like"/>
    <property type="match status" value="1"/>
</dbReference>
<evidence type="ECO:0000259" key="3">
    <source>
        <dbReference type="Pfam" id="PF04509"/>
    </source>
</evidence>
<keyword evidence="2" id="KW-0378">Hydrolase</keyword>
<dbReference type="EMBL" id="CP146256">
    <property type="protein sequence ID" value="XAH76117.1"/>
    <property type="molecule type" value="Genomic_DNA"/>
</dbReference>
<evidence type="ECO:0000313" key="5">
    <source>
        <dbReference type="EMBL" id="XAH76117.1"/>
    </source>
</evidence>
<dbReference type="SUPFAM" id="SSF103039">
    <property type="entry name" value="CheC-like"/>
    <property type="match status" value="1"/>
</dbReference>
<feature type="domain" description="CheC-like protein" evidence="3">
    <location>
        <begin position="15"/>
        <end position="47"/>
    </location>
</feature>
<dbReference type="InterPro" id="IPR028976">
    <property type="entry name" value="CheC-like_sf"/>
</dbReference>
<dbReference type="InterPro" id="IPR028051">
    <property type="entry name" value="CheX-like_dom"/>
</dbReference>
<dbReference type="RefSeq" id="WP_342759689.1">
    <property type="nucleotide sequence ID" value="NZ_CP146256.1"/>
</dbReference>
<organism evidence="5 6">
    <name type="scientific">Kineothrix sedimenti</name>
    <dbReference type="NCBI Taxonomy" id="3123317"/>
    <lineage>
        <taxon>Bacteria</taxon>
        <taxon>Bacillati</taxon>
        <taxon>Bacillota</taxon>
        <taxon>Clostridia</taxon>
        <taxon>Lachnospirales</taxon>
        <taxon>Lachnospiraceae</taxon>
        <taxon>Kineothrix</taxon>
    </lineage>
</organism>
<sequence length="204" mass="22103">MANLDLETMSQEYYDVLKELGNIGAGNATTALAQMLQCKVDMSVPQVRLLEFQDVATLMGGEEQIMAGIYLGVDGDITGSIMFLLEKDSARHLVSKLMGMHLEGEDFSEMEMSALQEVGNIITGSYLNSLSSLTGLCIYPTIPSLAIDMAGAILSVPAIEFGTLGDKILLIQTQFFDEIQLDGYFILIPDLESYGKILSSLGIV</sequence>
<evidence type="ECO:0000256" key="1">
    <source>
        <dbReference type="ARBA" id="ARBA00022500"/>
    </source>
</evidence>
<dbReference type="Pfam" id="PF04509">
    <property type="entry name" value="CheC"/>
    <property type="match status" value="1"/>
</dbReference>
<feature type="domain" description="Chemotaxis phosphatase CheX-like" evidence="4">
    <location>
        <begin position="71"/>
        <end position="148"/>
    </location>
</feature>
<dbReference type="PANTHER" id="PTHR43693:SF1">
    <property type="entry name" value="PROTEIN PHOSPHATASE CHEZ"/>
    <property type="match status" value="1"/>
</dbReference>
<keyword evidence="1" id="KW-0145">Chemotaxis</keyword>
<proteinExistence type="predicted"/>
<evidence type="ECO:0000313" key="6">
    <source>
        <dbReference type="Proteomes" id="UP001451571"/>
    </source>
</evidence>